<feature type="region of interest" description="Disordered" evidence="4">
    <location>
        <begin position="227"/>
        <end position="250"/>
    </location>
</feature>
<dbReference type="Gene3D" id="1.10.10.10">
    <property type="entry name" value="Winged helix-like DNA-binding domain superfamily/Winged helix DNA-binding domain"/>
    <property type="match status" value="1"/>
</dbReference>
<dbReference type="InterPro" id="IPR016032">
    <property type="entry name" value="Sig_transdc_resp-reg_C-effctor"/>
</dbReference>
<evidence type="ECO:0000256" key="1">
    <source>
        <dbReference type="ARBA" id="ARBA00023125"/>
    </source>
</evidence>
<dbReference type="CDD" id="cd00383">
    <property type="entry name" value="trans_reg_C"/>
    <property type="match status" value="1"/>
</dbReference>
<dbReference type="Gene3D" id="3.40.50.2300">
    <property type="match status" value="1"/>
</dbReference>
<dbReference type="GO" id="GO:0006355">
    <property type="term" value="P:regulation of DNA-templated transcription"/>
    <property type="evidence" value="ECO:0007669"/>
    <property type="project" value="InterPro"/>
</dbReference>
<gene>
    <name evidence="7" type="ORF">D9V28_08650</name>
</gene>
<evidence type="ECO:0000256" key="2">
    <source>
        <dbReference type="PROSITE-ProRule" id="PRU00169"/>
    </source>
</evidence>
<dbReference type="Proteomes" id="UP000282460">
    <property type="component" value="Unassembled WGS sequence"/>
</dbReference>
<sequence length="250" mass="27421">MKILIADDDTQILRALRVTLSARGYEVITAANGAEAINAAIKHHPDIFMLDLGMPELDGIDVIQGLRGWTQAPILVVSGRTGAADKVEALDAGADDYVTKPFSIDELLARIRALTRRVPSAEAPPVTRIGDLTIDLAARSITRTTQGNTERVRLTPTEWEVLDVLVRNAGKLVTRQSLLSDIWGSAHITDTGYLRLYIAQLRKKLEPDPSHPRYILTESGMGYRFELETDEAKTSPQAVPNQAETEPESA</sequence>
<dbReference type="InterPro" id="IPR011006">
    <property type="entry name" value="CheY-like_superfamily"/>
</dbReference>
<feature type="compositionally biased region" description="Polar residues" evidence="4">
    <location>
        <begin position="234"/>
        <end position="244"/>
    </location>
</feature>
<dbReference type="GO" id="GO:0000976">
    <property type="term" value="F:transcription cis-regulatory region binding"/>
    <property type="evidence" value="ECO:0007669"/>
    <property type="project" value="TreeGrafter"/>
</dbReference>
<feature type="domain" description="OmpR/PhoB-type" evidence="6">
    <location>
        <begin position="124"/>
        <end position="227"/>
    </location>
</feature>
<dbReference type="GO" id="GO:0032993">
    <property type="term" value="C:protein-DNA complex"/>
    <property type="evidence" value="ECO:0007669"/>
    <property type="project" value="TreeGrafter"/>
</dbReference>
<protein>
    <submittedName>
        <fullName evidence="7">DNA-binding response regulator</fullName>
    </submittedName>
</protein>
<keyword evidence="2" id="KW-0597">Phosphoprotein</keyword>
<evidence type="ECO:0000313" key="7">
    <source>
        <dbReference type="EMBL" id="RLQ84267.1"/>
    </source>
</evidence>
<dbReference type="EMBL" id="RCWJ01000002">
    <property type="protein sequence ID" value="RLQ84267.1"/>
    <property type="molecule type" value="Genomic_DNA"/>
</dbReference>
<dbReference type="OrthoDB" id="3197131at2"/>
<feature type="modified residue" description="4-aspartylphosphate" evidence="2">
    <location>
        <position position="51"/>
    </location>
</feature>
<evidence type="ECO:0000259" key="5">
    <source>
        <dbReference type="PROSITE" id="PS50110"/>
    </source>
</evidence>
<organism evidence="7 8">
    <name type="scientific">Mycetocola zhadangensis</name>
    <dbReference type="NCBI Taxonomy" id="1164595"/>
    <lineage>
        <taxon>Bacteria</taxon>
        <taxon>Bacillati</taxon>
        <taxon>Actinomycetota</taxon>
        <taxon>Actinomycetes</taxon>
        <taxon>Micrococcales</taxon>
        <taxon>Microbacteriaceae</taxon>
        <taxon>Mycetocola</taxon>
    </lineage>
</organism>
<dbReference type="GO" id="GO:0000156">
    <property type="term" value="F:phosphorelay response regulator activity"/>
    <property type="evidence" value="ECO:0007669"/>
    <property type="project" value="TreeGrafter"/>
</dbReference>
<proteinExistence type="predicted"/>
<dbReference type="InterPro" id="IPR001789">
    <property type="entry name" value="Sig_transdc_resp-reg_receiver"/>
</dbReference>
<dbReference type="PANTHER" id="PTHR48111:SF50">
    <property type="entry name" value="KDP OPERON TRANSCRIPTIONAL REGULATORY PROTEIN KDPE"/>
    <property type="match status" value="1"/>
</dbReference>
<dbReference type="SUPFAM" id="SSF52172">
    <property type="entry name" value="CheY-like"/>
    <property type="match status" value="1"/>
</dbReference>
<dbReference type="InterPro" id="IPR036388">
    <property type="entry name" value="WH-like_DNA-bd_sf"/>
</dbReference>
<dbReference type="InterPro" id="IPR001867">
    <property type="entry name" value="OmpR/PhoB-type_DNA-bd"/>
</dbReference>
<accession>A0A3L7J1B1</accession>
<evidence type="ECO:0000313" key="8">
    <source>
        <dbReference type="Proteomes" id="UP000282460"/>
    </source>
</evidence>
<feature type="domain" description="Response regulatory" evidence="5">
    <location>
        <begin position="2"/>
        <end position="115"/>
    </location>
</feature>
<dbReference type="RefSeq" id="WP_121659313.1">
    <property type="nucleotide sequence ID" value="NZ_BMEK01000002.1"/>
</dbReference>
<evidence type="ECO:0000259" key="6">
    <source>
        <dbReference type="PROSITE" id="PS51755"/>
    </source>
</evidence>
<dbReference type="SUPFAM" id="SSF46894">
    <property type="entry name" value="C-terminal effector domain of the bipartite response regulators"/>
    <property type="match status" value="1"/>
</dbReference>
<dbReference type="GO" id="GO:0005829">
    <property type="term" value="C:cytosol"/>
    <property type="evidence" value="ECO:0007669"/>
    <property type="project" value="TreeGrafter"/>
</dbReference>
<dbReference type="SMART" id="SM00862">
    <property type="entry name" value="Trans_reg_C"/>
    <property type="match status" value="1"/>
</dbReference>
<dbReference type="PROSITE" id="PS51755">
    <property type="entry name" value="OMPR_PHOB"/>
    <property type="match status" value="1"/>
</dbReference>
<dbReference type="Pfam" id="PF00072">
    <property type="entry name" value="Response_reg"/>
    <property type="match status" value="1"/>
</dbReference>
<dbReference type="AlphaFoldDB" id="A0A3L7J1B1"/>
<dbReference type="InterPro" id="IPR039420">
    <property type="entry name" value="WalR-like"/>
</dbReference>
<name>A0A3L7J1B1_9MICO</name>
<keyword evidence="8" id="KW-1185">Reference proteome</keyword>
<keyword evidence="1 3" id="KW-0238">DNA-binding</keyword>
<reference evidence="7 8" key="1">
    <citation type="submission" date="2018-10" db="EMBL/GenBank/DDBJ databases">
        <authorList>
            <person name="Li J."/>
        </authorList>
    </citation>
    <scope>NUCLEOTIDE SEQUENCE [LARGE SCALE GENOMIC DNA]</scope>
    <source>
        <strain evidence="7 8">ZD1-4</strain>
    </source>
</reference>
<evidence type="ECO:0000256" key="3">
    <source>
        <dbReference type="PROSITE-ProRule" id="PRU01091"/>
    </source>
</evidence>
<dbReference type="PROSITE" id="PS50110">
    <property type="entry name" value="RESPONSE_REGULATORY"/>
    <property type="match status" value="1"/>
</dbReference>
<feature type="DNA-binding region" description="OmpR/PhoB-type" evidence="3">
    <location>
        <begin position="124"/>
        <end position="227"/>
    </location>
</feature>
<dbReference type="Gene3D" id="6.10.250.690">
    <property type="match status" value="1"/>
</dbReference>
<comment type="caution">
    <text evidence="7">The sequence shown here is derived from an EMBL/GenBank/DDBJ whole genome shotgun (WGS) entry which is preliminary data.</text>
</comment>
<dbReference type="PANTHER" id="PTHR48111">
    <property type="entry name" value="REGULATOR OF RPOS"/>
    <property type="match status" value="1"/>
</dbReference>
<evidence type="ECO:0000256" key="4">
    <source>
        <dbReference type="SAM" id="MobiDB-lite"/>
    </source>
</evidence>
<dbReference type="SMART" id="SM00448">
    <property type="entry name" value="REC"/>
    <property type="match status" value="1"/>
</dbReference>
<dbReference type="Pfam" id="PF00486">
    <property type="entry name" value="Trans_reg_C"/>
    <property type="match status" value="1"/>
</dbReference>